<evidence type="ECO:0000313" key="4">
    <source>
        <dbReference type="Proteomes" id="UP000178682"/>
    </source>
</evidence>
<comment type="caution">
    <text evidence="3">The sequence shown here is derived from an EMBL/GenBank/DDBJ whole genome shotgun (WGS) entry which is preliminary data.</text>
</comment>
<reference evidence="3 4" key="1">
    <citation type="journal article" date="2016" name="Nat. Commun.">
        <title>Thousands of microbial genomes shed light on interconnected biogeochemical processes in an aquifer system.</title>
        <authorList>
            <person name="Anantharaman K."/>
            <person name="Brown C.T."/>
            <person name="Hug L.A."/>
            <person name="Sharon I."/>
            <person name="Castelle C.J."/>
            <person name="Probst A.J."/>
            <person name="Thomas B.C."/>
            <person name="Singh A."/>
            <person name="Wilkins M.J."/>
            <person name="Karaoz U."/>
            <person name="Brodie E.L."/>
            <person name="Williams K.H."/>
            <person name="Hubbard S.S."/>
            <person name="Banfield J.F."/>
        </authorList>
    </citation>
    <scope>NUCLEOTIDE SEQUENCE [LARGE SCALE GENOMIC DNA]</scope>
</reference>
<evidence type="ECO:0000259" key="2">
    <source>
        <dbReference type="Pfam" id="PF13439"/>
    </source>
</evidence>
<dbReference type="Gene3D" id="3.40.50.2000">
    <property type="entry name" value="Glycogen Phosphorylase B"/>
    <property type="match status" value="2"/>
</dbReference>
<dbReference type="Pfam" id="PF00534">
    <property type="entry name" value="Glycos_transf_1"/>
    <property type="match status" value="1"/>
</dbReference>
<gene>
    <name evidence="3" type="ORF">A3G56_00630</name>
</gene>
<dbReference type="Proteomes" id="UP000178682">
    <property type="component" value="Unassembled WGS sequence"/>
</dbReference>
<evidence type="ECO:0000259" key="1">
    <source>
        <dbReference type="Pfam" id="PF00534"/>
    </source>
</evidence>
<dbReference type="InterPro" id="IPR028098">
    <property type="entry name" value="Glyco_trans_4-like_N"/>
</dbReference>
<proteinExistence type="predicted"/>
<dbReference type="Pfam" id="PF13439">
    <property type="entry name" value="Glyco_transf_4"/>
    <property type="match status" value="1"/>
</dbReference>
<dbReference type="InterPro" id="IPR001296">
    <property type="entry name" value="Glyco_trans_1"/>
</dbReference>
<dbReference type="EMBL" id="MFFX01000034">
    <property type="protein sequence ID" value="OGF18983.1"/>
    <property type="molecule type" value="Genomic_DNA"/>
</dbReference>
<evidence type="ECO:0008006" key="5">
    <source>
        <dbReference type="Google" id="ProtNLM"/>
    </source>
</evidence>
<organism evidence="3 4">
    <name type="scientific">Candidatus Falkowbacteria bacterium RIFCSPLOWO2_12_FULL_45_10</name>
    <dbReference type="NCBI Taxonomy" id="1797990"/>
    <lineage>
        <taxon>Bacteria</taxon>
        <taxon>Candidatus Falkowiibacteriota</taxon>
    </lineage>
</organism>
<name>A0A1F5RXM0_9BACT</name>
<dbReference type="GO" id="GO:0016757">
    <property type="term" value="F:glycosyltransferase activity"/>
    <property type="evidence" value="ECO:0007669"/>
    <property type="project" value="InterPro"/>
</dbReference>
<dbReference type="CDD" id="cd03801">
    <property type="entry name" value="GT4_PimA-like"/>
    <property type="match status" value="1"/>
</dbReference>
<dbReference type="PANTHER" id="PTHR45947:SF3">
    <property type="entry name" value="SULFOQUINOVOSYL TRANSFERASE SQD2"/>
    <property type="match status" value="1"/>
</dbReference>
<sequence>MKIAIVTAVFPPYQGGMGNSAYEIAKILASKNEVTVFTPEYEPHLSPASPAGNPLLIKERGASIMEIKYLQPFLQLGLGAFVPSLYQELKNFDAVYLHYPFFGGAEIAWLYKFLHPRQKLIIHFHMDTPALSWRAKILSLPSLIIKKSLFKRADKIISASLDYVAHSSVKKYFKAWPEKFSEIPFGVHLDKFHVLPYDIMELQELRDKLGIKKGERVILFVGALDSAHSFKGVEILLRAVSNIKYSILNIKLLIVGDGNLRTDYEHQARELGIDKLTIFAGRVSDEELVKYYNLADIFVLPSVDKSEAFGMVLVEAFACGVPVMASDLPGVRSVFENGVQGITVAPGSVRHLQKKLEEYLRYPQKRLKMGRAARELVEEKYDWRKIGDKLQAIFN</sequence>
<dbReference type="SUPFAM" id="SSF53756">
    <property type="entry name" value="UDP-Glycosyltransferase/glycogen phosphorylase"/>
    <property type="match status" value="1"/>
</dbReference>
<dbReference type="AlphaFoldDB" id="A0A1F5RXM0"/>
<protein>
    <recommendedName>
        <fullName evidence="5">Glycosyl transferase family 1 domain-containing protein</fullName>
    </recommendedName>
</protein>
<evidence type="ECO:0000313" key="3">
    <source>
        <dbReference type="EMBL" id="OGF18983.1"/>
    </source>
</evidence>
<accession>A0A1F5RXM0</accession>
<dbReference type="InterPro" id="IPR050194">
    <property type="entry name" value="Glycosyltransferase_grp1"/>
</dbReference>
<feature type="domain" description="Glycosyl transferase family 1" evidence="1">
    <location>
        <begin position="204"/>
        <end position="375"/>
    </location>
</feature>
<dbReference type="PANTHER" id="PTHR45947">
    <property type="entry name" value="SULFOQUINOVOSYL TRANSFERASE SQD2"/>
    <property type="match status" value="1"/>
</dbReference>
<feature type="domain" description="Glycosyltransferase subfamily 4-like N-terminal" evidence="2">
    <location>
        <begin position="15"/>
        <end position="190"/>
    </location>
</feature>